<name>A0A538S7P7_UNCEI</name>
<reference evidence="3 4" key="1">
    <citation type="journal article" date="2019" name="Nat. Microbiol.">
        <title>Mediterranean grassland soil C-N compound turnover is dependent on rainfall and depth, and is mediated by genomically divergent microorganisms.</title>
        <authorList>
            <person name="Diamond S."/>
            <person name="Andeer P.F."/>
            <person name="Li Z."/>
            <person name="Crits-Christoph A."/>
            <person name="Burstein D."/>
            <person name="Anantharaman K."/>
            <person name="Lane K.R."/>
            <person name="Thomas B.C."/>
            <person name="Pan C."/>
            <person name="Northen T.R."/>
            <person name="Banfield J.F."/>
        </authorList>
    </citation>
    <scope>NUCLEOTIDE SEQUENCE [LARGE SCALE GENOMIC DNA]</scope>
    <source>
        <strain evidence="3">WS_1</strain>
    </source>
</reference>
<evidence type="ECO:0000313" key="3">
    <source>
        <dbReference type="EMBL" id="TMQ47409.1"/>
    </source>
</evidence>
<dbReference type="PANTHER" id="PTHR39328:SF1">
    <property type="entry name" value="BLL2871 PROTEIN"/>
    <property type="match status" value="1"/>
</dbReference>
<evidence type="ECO:0000313" key="4">
    <source>
        <dbReference type="Proteomes" id="UP000316292"/>
    </source>
</evidence>
<dbReference type="Proteomes" id="UP000316292">
    <property type="component" value="Unassembled WGS sequence"/>
</dbReference>
<proteinExistence type="predicted"/>
<organism evidence="3 4">
    <name type="scientific">Eiseniibacteriota bacterium</name>
    <dbReference type="NCBI Taxonomy" id="2212470"/>
    <lineage>
        <taxon>Bacteria</taxon>
        <taxon>Candidatus Eiseniibacteriota</taxon>
    </lineage>
</organism>
<dbReference type="InterPro" id="IPR011990">
    <property type="entry name" value="TPR-like_helical_dom_sf"/>
</dbReference>
<dbReference type="Gene3D" id="1.25.40.10">
    <property type="entry name" value="Tetratricopeptide repeat domain"/>
    <property type="match status" value="1"/>
</dbReference>
<dbReference type="AlphaFoldDB" id="A0A538S7P7"/>
<dbReference type="InterPro" id="IPR029055">
    <property type="entry name" value="Ntn_hydrolases_N"/>
</dbReference>
<protein>
    <submittedName>
        <fullName evidence="3">DUF1028 domain-containing protein</fullName>
    </submittedName>
</protein>
<dbReference type="InterPro" id="IPR010430">
    <property type="entry name" value="DUF1028"/>
</dbReference>
<dbReference type="PROSITE" id="PS50005">
    <property type="entry name" value="TPR"/>
    <property type="match status" value="1"/>
</dbReference>
<dbReference type="Pfam" id="PF06267">
    <property type="entry name" value="DUF1028"/>
    <property type="match status" value="1"/>
</dbReference>
<dbReference type="PANTHER" id="PTHR39328">
    <property type="entry name" value="BLL2871 PROTEIN"/>
    <property type="match status" value="1"/>
</dbReference>
<sequence>MTPEAAMKGGAAMKRFAVAVLAALAAACPAAPAHATFSIAAYDSVTQELGVAVQSRAFSVGMAVPWAEAGVGAIATQASTNESFGPQGLNLLRSGKGAPEVMRTLLDADSGSAHRQLGVVDAKGRSANFTGKLCSSWAGGVTGPGYAIQGNILAGEAVVKGMERAFLDTKGELAERLLAALVAGQAAGGDKRGMESAAIVVVRPSDSYPEYRHRYVDLRVEDHKDPINELIRVYRILEGQRLAEAHMRYAELYEKSGKKDLAQLERERVSESLKHALARPDVDASTLNGLAWICATNNVHLEEALKAAERAVTLEPKNAEILDTLAEVHYRSGNPAKAIEVESQAAALSPNDQYLKDQIHRFKSGTK</sequence>
<dbReference type="SUPFAM" id="SSF56235">
    <property type="entry name" value="N-terminal nucleophile aminohydrolases (Ntn hydrolases)"/>
    <property type="match status" value="1"/>
</dbReference>
<feature type="repeat" description="TPR" evidence="1">
    <location>
        <begin position="319"/>
        <end position="352"/>
    </location>
</feature>
<feature type="chain" id="PRO_5021806323" evidence="2">
    <location>
        <begin position="36"/>
        <end position="367"/>
    </location>
</feature>
<evidence type="ECO:0000256" key="2">
    <source>
        <dbReference type="SAM" id="SignalP"/>
    </source>
</evidence>
<comment type="caution">
    <text evidence="3">The sequence shown here is derived from an EMBL/GenBank/DDBJ whole genome shotgun (WGS) entry which is preliminary data.</text>
</comment>
<dbReference type="Gene3D" id="3.60.20.10">
    <property type="entry name" value="Glutamine Phosphoribosylpyrophosphate, subunit 1, domain 1"/>
    <property type="match status" value="1"/>
</dbReference>
<keyword evidence="2" id="KW-0732">Signal</keyword>
<accession>A0A538S7P7</accession>
<feature type="signal peptide" evidence="2">
    <location>
        <begin position="1"/>
        <end position="35"/>
    </location>
</feature>
<evidence type="ECO:0000256" key="1">
    <source>
        <dbReference type="PROSITE-ProRule" id="PRU00339"/>
    </source>
</evidence>
<dbReference type="EMBL" id="VBOR01000112">
    <property type="protein sequence ID" value="TMQ47409.1"/>
    <property type="molecule type" value="Genomic_DNA"/>
</dbReference>
<dbReference type="InterPro" id="IPR019734">
    <property type="entry name" value="TPR_rpt"/>
</dbReference>
<keyword evidence="1" id="KW-0802">TPR repeat</keyword>
<dbReference type="SUPFAM" id="SSF48452">
    <property type="entry name" value="TPR-like"/>
    <property type="match status" value="1"/>
</dbReference>
<gene>
    <name evidence="3" type="ORF">E6K71_10055</name>
</gene>